<evidence type="ECO:0000313" key="7">
    <source>
        <dbReference type="EMBL" id="KUM56117.1"/>
    </source>
</evidence>
<evidence type="ECO:0000313" key="8">
    <source>
        <dbReference type="Proteomes" id="UP000055045"/>
    </source>
</evidence>
<comment type="subcellular location">
    <subcellularLocation>
        <location evidence="1">Membrane</location>
        <topology evidence="1">Multi-pass membrane protein</topology>
    </subcellularLocation>
</comment>
<name>A0A101M8Y6_PENFR</name>
<evidence type="ECO:0000256" key="2">
    <source>
        <dbReference type="ARBA" id="ARBA00022692"/>
    </source>
</evidence>
<dbReference type="GO" id="GO:0005524">
    <property type="term" value="F:ATP binding"/>
    <property type="evidence" value="ECO:0007669"/>
    <property type="project" value="InterPro"/>
</dbReference>
<dbReference type="GO" id="GO:0140359">
    <property type="term" value="F:ABC-type transporter activity"/>
    <property type="evidence" value="ECO:0007669"/>
    <property type="project" value="InterPro"/>
</dbReference>
<dbReference type="SUPFAM" id="SSF90123">
    <property type="entry name" value="ABC transporter transmembrane region"/>
    <property type="match status" value="1"/>
</dbReference>
<keyword evidence="2 5" id="KW-0812">Transmembrane</keyword>
<reference evidence="7 8" key="1">
    <citation type="submission" date="2015-10" db="EMBL/GenBank/DDBJ databases">
        <title>Genome sequencing of Penicillium freii.</title>
        <authorList>
            <person name="Nguyen H.D."/>
            <person name="Visagie C.M."/>
            <person name="Seifert K.A."/>
        </authorList>
    </citation>
    <scope>NUCLEOTIDE SEQUENCE [LARGE SCALE GENOMIC DNA]</scope>
    <source>
        <strain evidence="7 8">DAOM 242723</strain>
    </source>
</reference>
<feature type="transmembrane region" description="Helical" evidence="5">
    <location>
        <begin position="177"/>
        <end position="200"/>
    </location>
</feature>
<dbReference type="STRING" id="48697.A0A101M8Y6"/>
<dbReference type="PANTHER" id="PTHR24221">
    <property type="entry name" value="ATP-BINDING CASSETTE SUB-FAMILY B"/>
    <property type="match status" value="1"/>
</dbReference>
<dbReference type="InterPro" id="IPR011527">
    <property type="entry name" value="ABC1_TM_dom"/>
</dbReference>
<gene>
    <name evidence="7" type="ORF">ACN42_g11109</name>
</gene>
<evidence type="ECO:0000256" key="3">
    <source>
        <dbReference type="ARBA" id="ARBA00022989"/>
    </source>
</evidence>
<evidence type="ECO:0000259" key="6">
    <source>
        <dbReference type="PROSITE" id="PS50929"/>
    </source>
</evidence>
<feature type="transmembrane region" description="Helical" evidence="5">
    <location>
        <begin position="64"/>
        <end position="82"/>
    </location>
</feature>
<dbReference type="PANTHER" id="PTHR24221:SF420">
    <property type="entry name" value="ABC MULTIDRUG TRANSPORTER ATRC"/>
    <property type="match status" value="1"/>
</dbReference>
<accession>A0A101M8Y6</accession>
<sequence length="223" mass="24474">MMKQDLQFFDRAENTTGALASRADSYPQAVFELMGFNVALMLIATTGVFSCSILAIAYAWKLGLVIVLAGLPPMLASGYARIRMEGAMDHKISKLFSKSASIASETVTAIRTVSSLAIETSVLERYTRELDQAIATSTRPLLLIMLPFAFTQTVEYSFQALGFWYGCRLVSFGDLSMVNFFVSFLGVFFSGQQASILFGFSSSKMHSKAVWEVKSELLTAIQA</sequence>
<proteinExistence type="predicted"/>
<dbReference type="GO" id="GO:0016020">
    <property type="term" value="C:membrane"/>
    <property type="evidence" value="ECO:0007669"/>
    <property type="project" value="UniProtKB-SubCell"/>
</dbReference>
<keyword evidence="3 5" id="KW-1133">Transmembrane helix</keyword>
<dbReference type="AlphaFoldDB" id="A0A101M8Y6"/>
<feature type="transmembrane region" description="Helical" evidence="5">
    <location>
        <begin position="38"/>
        <end position="58"/>
    </location>
</feature>
<keyword evidence="4 5" id="KW-0472">Membrane</keyword>
<feature type="domain" description="ABC transmembrane type-1" evidence="6">
    <location>
        <begin position="1"/>
        <end position="206"/>
    </location>
</feature>
<dbReference type="Gene3D" id="1.20.1560.10">
    <property type="entry name" value="ABC transporter type 1, transmembrane domain"/>
    <property type="match status" value="1"/>
</dbReference>
<organism evidence="7 8">
    <name type="scientific">Penicillium freii</name>
    <dbReference type="NCBI Taxonomy" id="48697"/>
    <lineage>
        <taxon>Eukaryota</taxon>
        <taxon>Fungi</taxon>
        <taxon>Dikarya</taxon>
        <taxon>Ascomycota</taxon>
        <taxon>Pezizomycotina</taxon>
        <taxon>Eurotiomycetes</taxon>
        <taxon>Eurotiomycetidae</taxon>
        <taxon>Eurotiales</taxon>
        <taxon>Aspergillaceae</taxon>
        <taxon>Penicillium</taxon>
    </lineage>
</organism>
<comment type="caution">
    <text evidence="7">The sequence shown here is derived from an EMBL/GenBank/DDBJ whole genome shotgun (WGS) entry which is preliminary data.</text>
</comment>
<dbReference type="PROSITE" id="PS50929">
    <property type="entry name" value="ABC_TM1F"/>
    <property type="match status" value="1"/>
</dbReference>
<protein>
    <recommendedName>
        <fullName evidence="6">ABC transmembrane type-1 domain-containing protein</fullName>
    </recommendedName>
</protein>
<feature type="transmembrane region" description="Helical" evidence="5">
    <location>
        <begin position="141"/>
        <end position="165"/>
    </location>
</feature>
<dbReference type="CDD" id="cd18578">
    <property type="entry name" value="ABC_6TM_Pgp_ABCB1_D2_like"/>
    <property type="match status" value="1"/>
</dbReference>
<evidence type="ECO:0000256" key="1">
    <source>
        <dbReference type="ARBA" id="ARBA00004141"/>
    </source>
</evidence>
<dbReference type="EMBL" id="LLXE01000549">
    <property type="protein sequence ID" value="KUM56117.1"/>
    <property type="molecule type" value="Genomic_DNA"/>
</dbReference>
<dbReference type="InterPro" id="IPR039421">
    <property type="entry name" value="Type_1_exporter"/>
</dbReference>
<dbReference type="Proteomes" id="UP000055045">
    <property type="component" value="Unassembled WGS sequence"/>
</dbReference>
<keyword evidence="8" id="KW-1185">Reference proteome</keyword>
<evidence type="ECO:0000256" key="5">
    <source>
        <dbReference type="SAM" id="Phobius"/>
    </source>
</evidence>
<evidence type="ECO:0000256" key="4">
    <source>
        <dbReference type="ARBA" id="ARBA00023136"/>
    </source>
</evidence>
<dbReference type="Pfam" id="PF00664">
    <property type="entry name" value="ABC_membrane"/>
    <property type="match status" value="1"/>
</dbReference>
<dbReference type="InterPro" id="IPR036640">
    <property type="entry name" value="ABC1_TM_sf"/>
</dbReference>